<accession>A0A8T0I8D0</accession>
<comment type="caution">
    <text evidence="1">The sequence shown here is derived from an EMBL/GenBank/DDBJ whole genome shotgun (WGS) entry which is preliminary data.</text>
</comment>
<evidence type="ECO:0000313" key="1">
    <source>
        <dbReference type="EMBL" id="KAG0579296.1"/>
    </source>
</evidence>
<dbReference type="AlphaFoldDB" id="A0A8T0I8D0"/>
<sequence>MGFAEITLLLEKLRELCERWSMRDECKLLQKQQSVWWKNSFKHRNKAILYEVGNYSNKWNTDRIHQPRADM</sequence>
<protein>
    <submittedName>
        <fullName evidence="1">Uncharacterized protein</fullName>
    </submittedName>
</protein>
<dbReference type="EMBL" id="CM026424">
    <property type="protein sequence ID" value="KAG0579296.1"/>
    <property type="molecule type" value="Genomic_DNA"/>
</dbReference>
<proteinExistence type="predicted"/>
<name>A0A8T0I8D0_CERPU</name>
<dbReference type="Proteomes" id="UP000822688">
    <property type="component" value="Chromosome 4"/>
</dbReference>
<gene>
    <name evidence="1" type="ORF">KC19_4G088700</name>
</gene>
<evidence type="ECO:0000313" key="2">
    <source>
        <dbReference type="Proteomes" id="UP000822688"/>
    </source>
</evidence>
<keyword evidence="2" id="KW-1185">Reference proteome</keyword>
<reference evidence="1" key="1">
    <citation type="submission" date="2020-06" db="EMBL/GenBank/DDBJ databases">
        <title>WGS assembly of Ceratodon purpureus strain R40.</title>
        <authorList>
            <person name="Carey S.B."/>
            <person name="Jenkins J."/>
            <person name="Shu S."/>
            <person name="Lovell J.T."/>
            <person name="Sreedasyam A."/>
            <person name="Maumus F."/>
            <person name="Tiley G.P."/>
            <person name="Fernandez-Pozo N."/>
            <person name="Barry K."/>
            <person name="Chen C."/>
            <person name="Wang M."/>
            <person name="Lipzen A."/>
            <person name="Daum C."/>
            <person name="Saski C.A."/>
            <person name="Payton A.C."/>
            <person name="Mcbreen J.C."/>
            <person name="Conrad R.E."/>
            <person name="Kollar L.M."/>
            <person name="Olsson S."/>
            <person name="Huttunen S."/>
            <person name="Landis J.B."/>
            <person name="Wickett N.J."/>
            <person name="Johnson M.G."/>
            <person name="Rensing S.A."/>
            <person name="Grimwood J."/>
            <person name="Schmutz J."/>
            <person name="Mcdaniel S.F."/>
        </authorList>
    </citation>
    <scope>NUCLEOTIDE SEQUENCE</scope>
    <source>
        <strain evidence="1">R40</strain>
    </source>
</reference>
<organism evidence="1 2">
    <name type="scientific">Ceratodon purpureus</name>
    <name type="common">Fire moss</name>
    <name type="synonym">Dicranum purpureum</name>
    <dbReference type="NCBI Taxonomy" id="3225"/>
    <lineage>
        <taxon>Eukaryota</taxon>
        <taxon>Viridiplantae</taxon>
        <taxon>Streptophyta</taxon>
        <taxon>Embryophyta</taxon>
        <taxon>Bryophyta</taxon>
        <taxon>Bryophytina</taxon>
        <taxon>Bryopsida</taxon>
        <taxon>Dicranidae</taxon>
        <taxon>Pseudoditrichales</taxon>
        <taxon>Ditrichaceae</taxon>
        <taxon>Ceratodon</taxon>
    </lineage>
</organism>